<feature type="transmembrane region" description="Helical" evidence="8">
    <location>
        <begin position="17"/>
        <end position="34"/>
    </location>
</feature>
<keyword evidence="3 6" id="KW-0812">Transmembrane</keyword>
<sequence>MSELTPQTDRAQWKSRFGFILAAAGSAVGLGNIWKFPYITGQNGGGLFVLIYLACIVLIGLPIMMAEIMIGRAGQRQPVGAFESIHGRKTAWSGIGWMGVVAGFIILSFYIVVAGWSMDYTLKSIVNFTKPIESKAATEAEVYIATTSISDMKLFLVNKETDRQLHPRKTLLESRLTKSQKENYERFRTAIEKAEDQDQARLRLLKDEELKSSVEAVEKVEQQVAKARLEIAGSVQTKINSLSATDLLAQVKLSKRRDLVFEKMTGTFVNLLTNGWHSLMWAALFMMVAIGVVAGGVAAGIERACRFLMPTLIALIGMMVLYGAFQPGFGAAVSFVFSPDPSRLKASGVLEALGHAFFTLSLGMGAMMTYGSYQSSKTGLLQESVMITLLDTAIALLACLMIFPITFSYGQEPTAGPGLVFMSMPLAFAEIGRTGMLLSMAFFGLLFFAALTSAISLLEVVASYLIDQKNWSRAKAAVTTGLLTLVVAVPTAFSSDSTSVLSNWEGDYGLNFFDTMDHLASNWMLPLGGLFIAIYAGWVMPRRLQEAEVEDMPAWIFQVWLVLVRVVAPALVIIVLMQKVGIFDIDEWL</sequence>
<accession>A0A517QIS6</accession>
<dbReference type="RefSeq" id="WP_197442019.1">
    <property type="nucleotide sequence ID" value="NZ_CP036267.1"/>
</dbReference>
<gene>
    <name evidence="9" type="ORF">Mal48_07830</name>
</gene>
<evidence type="ECO:0000313" key="10">
    <source>
        <dbReference type="Proteomes" id="UP000315724"/>
    </source>
</evidence>
<reference evidence="9 10" key="1">
    <citation type="submission" date="2019-02" db="EMBL/GenBank/DDBJ databases">
        <title>Deep-cultivation of Planctomycetes and their phenomic and genomic characterization uncovers novel biology.</title>
        <authorList>
            <person name="Wiegand S."/>
            <person name="Jogler M."/>
            <person name="Boedeker C."/>
            <person name="Pinto D."/>
            <person name="Vollmers J."/>
            <person name="Rivas-Marin E."/>
            <person name="Kohn T."/>
            <person name="Peeters S.H."/>
            <person name="Heuer A."/>
            <person name="Rast P."/>
            <person name="Oberbeckmann S."/>
            <person name="Bunk B."/>
            <person name="Jeske O."/>
            <person name="Meyerdierks A."/>
            <person name="Storesund J.E."/>
            <person name="Kallscheuer N."/>
            <person name="Luecker S."/>
            <person name="Lage O.M."/>
            <person name="Pohl T."/>
            <person name="Merkel B.J."/>
            <person name="Hornburger P."/>
            <person name="Mueller R.-W."/>
            <person name="Bruemmer F."/>
            <person name="Labrenz M."/>
            <person name="Spormann A.M."/>
            <person name="Op den Camp H."/>
            <person name="Overmann J."/>
            <person name="Amann R."/>
            <person name="Jetten M.S.M."/>
            <person name="Mascher T."/>
            <person name="Medema M.H."/>
            <person name="Devos D.P."/>
            <person name="Kaster A.-K."/>
            <person name="Ovreas L."/>
            <person name="Rohde M."/>
            <person name="Galperin M.Y."/>
            <person name="Jogler C."/>
        </authorList>
    </citation>
    <scope>NUCLEOTIDE SEQUENCE [LARGE SCALE GENOMIC DNA]</scope>
    <source>
        <strain evidence="9 10">Mal48</strain>
    </source>
</reference>
<evidence type="ECO:0000256" key="2">
    <source>
        <dbReference type="ARBA" id="ARBA00022448"/>
    </source>
</evidence>
<dbReference type="Proteomes" id="UP000315724">
    <property type="component" value="Chromosome"/>
</dbReference>
<comment type="similarity">
    <text evidence="6">Belongs to the sodium:neurotransmitter symporter (SNF) (TC 2.A.22) family.</text>
</comment>
<dbReference type="KEGG" id="tpol:Mal48_07830"/>
<name>A0A517QIS6_9PLAN</name>
<feature type="transmembrane region" description="Helical" evidence="8">
    <location>
        <begin position="352"/>
        <end position="373"/>
    </location>
</feature>
<organism evidence="9 10">
    <name type="scientific">Thalassoglobus polymorphus</name>
    <dbReference type="NCBI Taxonomy" id="2527994"/>
    <lineage>
        <taxon>Bacteria</taxon>
        <taxon>Pseudomonadati</taxon>
        <taxon>Planctomycetota</taxon>
        <taxon>Planctomycetia</taxon>
        <taxon>Planctomycetales</taxon>
        <taxon>Planctomycetaceae</taxon>
        <taxon>Thalassoglobus</taxon>
    </lineage>
</organism>
<keyword evidence="4 8" id="KW-1133">Transmembrane helix</keyword>
<dbReference type="AlphaFoldDB" id="A0A517QIS6"/>
<dbReference type="CDD" id="cd10336">
    <property type="entry name" value="SLC6sbd_Tyt1-Like"/>
    <property type="match status" value="1"/>
</dbReference>
<feature type="transmembrane region" description="Helical" evidence="8">
    <location>
        <begin position="91"/>
        <end position="113"/>
    </location>
</feature>
<evidence type="ECO:0000256" key="7">
    <source>
        <dbReference type="SAM" id="Coils"/>
    </source>
</evidence>
<evidence type="ECO:0000256" key="1">
    <source>
        <dbReference type="ARBA" id="ARBA00004141"/>
    </source>
</evidence>
<keyword evidence="2 6" id="KW-0813">Transport</keyword>
<protein>
    <recommendedName>
        <fullName evidence="6">Transporter</fullName>
    </recommendedName>
</protein>
<dbReference type="GO" id="GO:0016020">
    <property type="term" value="C:membrane"/>
    <property type="evidence" value="ECO:0007669"/>
    <property type="project" value="UniProtKB-SubCell"/>
</dbReference>
<evidence type="ECO:0000256" key="4">
    <source>
        <dbReference type="ARBA" id="ARBA00022989"/>
    </source>
</evidence>
<evidence type="ECO:0000313" key="9">
    <source>
        <dbReference type="EMBL" id="QDT31549.1"/>
    </source>
</evidence>
<dbReference type="GO" id="GO:0015293">
    <property type="term" value="F:symporter activity"/>
    <property type="evidence" value="ECO:0007669"/>
    <property type="project" value="UniProtKB-KW"/>
</dbReference>
<dbReference type="NCBIfam" id="NF037979">
    <property type="entry name" value="Na_transp"/>
    <property type="match status" value="1"/>
</dbReference>
<evidence type="ECO:0000256" key="5">
    <source>
        <dbReference type="ARBA" id="ARBA00023136"/>
    </source>
</evidence>
<feature type="transmembrane region" description="Helical" evidence="8">
    <location>
        <begin position="436"/>
        <end position="462"/>
    </location>
</feature>
<dbReference type="PANTHER" id="PTHR42948:SF1">
    <property type="entry name" value="TRANSPORTER"/>
    <property type="match status" value="1"/>
</dbReference>
<comment type="subcellular location">
    <subcellularLocation>
        <location evidence="1">Membrane</location>
        <topology evidence="1">Multi-pass membrane protein</topology>
    </subcellularLocation>
</comment>
<dbReference type="PANTHER" id="PTHR42948">
    <property type="entry name" value="TRANSPORTER"/>
    <property type="match status" value="1"/>
</dbReference>
<dbReference type="PRINTS" id="PR00176">
    <property type="entry name" value="NANEUSMPORT"/>
</dbReference>
<feature type="coiled-coil region" evidence="7">
    <location>
        <begin position="177"/>
        <end position="230"/>
    </location>
</feature>
<dbReference type="Pfam" id="PF00209">
    <property type="entry name" value="SNF"/>
    <property type="match status" value="2"/>
</dbReference>
<dbReference type="InterPro" id="IPR037272">
    <property type="entry name" value="SNS_sf"/>
</dbReference>
<keyword evidence="10" id="KW-1185">Reference proteome</keyword>
<evidence type="ECO:0000256" key="6">
    <source>
        <dbReference type="RuleBase" id="RU003732"/>
    </source>
</evidence>
<dbReference type="SUPFAM" id="SSF161070">
    <property type="entry name" value="SNF-like"/>
    <property type="match status" value="1"/>
</dbReference>
<evidence type="ECO:0000256" key="8">
    <source>
        <dbReference type="SAM" id="Phobius"/>
    </source>
</evidence>
<feature type="transmembrane region" description="Helical" evidence="8">
    <location>
        <begin position="474"/>
        <end position="493"/>
    </location>
</feature>
<dbReference type="InterPro" id="IPR047218">
    <property type="entry name" value="YocR/YhdH-like"/>
</dbReference>
<proteinExistence type="inferred from homology"/>
<feature type="transmembrane region" description="Helical" evidence="8">
    <location>
        <begin position="552"/>
        <end position="577"/>
    </location>
</feature>
<dbReference type="PROSITE" id="PS00610">
    <property type="entry name" value="NA_NEUROTRAN_SYMP_1"/>
    <property type="match status" value="1"/>
</dbReference>
<dbReference type="EMBL" id="CP036267">
    <property type="protein sequence ID" value="QDT31549.1"/>
    <property type="molecule type" value="Genomic_DNA"/>
</dbReference>
<dbReference type="InterPro" id="IPR000175">
    <property type="entry name" value="Na/ntran_symport"/>
</dbReference>
<keyword evidence="5 8" id="KW-0472">Membrane</keyword>
<keyword evidence="7" id="KW-0175">Coiled coil</keyword>
<evidence type="ECO:0000256" key="3">
    <source>
        <dbReference type="ARBA" id="ARBA00022692"/>
    </source>
</evidence>
<feature type="transmembrane region" description="Helical" evidence="8">
    <location>
        <begin position="523"/>
        <end position="540"/>
    </location>
</feature>
<feature type="transmembrane region" description="Helical" evidence="8">
    <location>
        <begin position="313"/>
        <end position="337"/>
    </location>
</feature>
<keyword evidence="6" id="KW-0769">Symport</keyword>
<feature type="transmembrane region" description="Helical" evidence="8">
    <location>
        <begin position="279"/>
        <end position="301"/>
    </location>
</feature>
<feature type="transmembrane region" description="Helical" evidence="8">
    <location>
        <begin position="385"/>
        <end position="407"/>
    </location>
</feature>
<feature type="transmembrane region" description="Helical" evidence="8">
    <location>
        <begin position="46"/>
        <end position="70"/>
    </location>
</feature>
<dbReference type="PROSITE" id="PS50267">
    <property type="entry name" value="NA_NEUROTRAN_SYMP_3"/>
    <property type="match status" value="1"/>
</dbReference>